<protein>
    <submittedName>
        <fullName evidence="1">Uncharacterized protein</fullName>
    </submittedName>
</protein>
<dbReference type="Proteomes" id="UP000276991">
    <property type="component" value="Unassembled WGS sequence"/>
</dbReference>
<keyword evidence="2" id="KW-1185">Reference proteome</keyword>
<sequence>MCDTELNNSHIARMMSLPDAIKFTEIERYIKAAFGKGSKRGLVYCKGPLSTTFTSPTLLTAPSYANQVDNPEAVDESWN</sequence>
<dbReference type="AlphaFoldDB" id="A0A498S9A0"/>
<name>A0A498S9A0_ACAVI</name>
<reference evidence="1 2" key="1">
    <citation type="submission" date="2018-08" db="EMBL/GenBank/DDBJ databases">
        <authorList>
            <person name="Laetsch R D."/>
            <person name="Stevens L."/>
            <person name="Kumar S."/>
            <person name="Blaxter L. M."/>
        </authorList>
    </citation>
    <scope>NUCLEOTIDE SEQUENCE [LARGE SCALE GENOMIC DNA]</scope>
</reference>
<organism evidence="1 2">
    <name type="scientific">Acanthocheilonema viteae</name>
    <name type="common">Filarial nematode worm</name>
    <name type="synonym">Dipetalonema viteae</name>
    <dbReference type="NCBI Taxonomy" id="6277"/>
    <lineage>
        <taxon>Eukaryota</taxon>
        <taxon>Metazoa</taxon>
        <taxon>Ecdysozoa</taxon>
        <taxon>Nematoda</taxon>
        <taxon>Chromadorea</taxon>
        <taxon>Rhabditida</taxon>
        <taxon>Spirurina</taxon>
        <taxon>Spiruromorpha</taxon>
        <taxon>Filarioidea</taxon>
        <taxon>Onchocercidae</taxon>
        <taxon>Acanthocheilonema</taxon>
    </lineage>
</organism>
<gene>
    <name evidence="1" type="ORF">NAV_LOCUS587</name>
</gene>
<dbReference type="EMBL" id="UPTC01000038">
    <property type="protein sequence ID" value="VBB25757.1"/>
    <property type="molecule type" value="Genomic_DNA"/>
</dbReference>
<evidence type="ECO:0000313" key="1">
    <source>
        <dbReference type="EMBL" id="VBB25757.1"/>
    </source>
</evidence>
<accession>A0A498S9A0</accession>
<proteinExistence type="predicted"/>
<evidence type="ECO:0000313" key="2">
    <source>
        <dbReference type="Proteomes" id="UP000276991"/>
    </source>
</evidence>